<comment type="caution">
    <text evidence="4">Lacks conserved residue(s) required for the propagation of feature annotation.</text>
</comment>
<evidence type="ECO:0000256" key="4">
    <source>
        <dbReference type="PROSITE-ProRule" id="PRU01161"/>
    </source>
</evidence>
<dbReference type="InterPro" id="IPR037483">
    <property type="entry name" value="YjjU-like"/>
</dbReference>
<dbReference type="SUPFAM" id="SSF52151">
    <property type="entry name" value="FabD/lysophospholipase-like"/>
    <property type="match status" value="1"/>
</dbReference>
<feature type="short sequence motif" description="GXGXXG" evidence="4">
    <location>
        <begin position="10"/>
        <end position="15"/>
    </location>
</feature>
<dbReference type="PROSITE" id="PS51635">
    <property type="entry name" value="PNPLA"/>
    <property type="match status" value="1"/>
</dbReference>
<comment type="caution">
    <text evidence="6">The sequence shown here is derived from an EMBL/GenBank/DDBJ whole genome shotgun (WGS) entry which is preliminary data.</text>
</comment>
<dbReference type="InterPro" id="IPR016035">
    <property type="entry name" value="Acyl_Trfase/lysoPLipase"/>
</dbReference>
<gene>
    <name evidence="6" type="ORF">GCM10008932_00410</name>
</gene>
<feature type="active site" description="Nucleophile" evidence="4">
    <location>
        <position position="39"/>
    </location>
</feature>
<evidence type="ECO:0000259" key="5">
    <source>
        <dbReference type="PROSITE" id="PS51635"/>
    </source>
</evidence>
<feature type="active site" description="Proton acceptor" evidence="4">
    <location>
        <position position="159"/>
    </location>
</feature>
<evidence type="ECO:0000256" key="1">
    <source>
        <dbReference type="ARBA" id="ARBA00022801"/>
    </source>
</evidence>
<dbReference type="PANTHER" id="PTHR14226">
    <property type="entry name" value="NEUROPATHY TARGET ESTERASE/SWISS CHEESE D.MELANOGASTER"/>
    <property type="match status" value="1"/>
</dbReference>
<dbReference type="InterPro" id="IPR045943">
    <property type="entry name" value="DUF6363"/>
</dbReference>
<protein>
    <submittedName>
        <fullName evidence="6">Patatin family protein</fullName>
    </submittedName>
</protein>
<evidence type="ECO:0000313" key="6">
    <source>
        <dbReference type="EMBL" id="GAA0351146.1"/>
    </source>
</evidence>
<dbReference type="Proteomes" id="UP001501166">
    <property type="component" value="Unassembled WGS sequence"/>
</dbReference>
<dbReference type="InterPro" id="IPR002641">
    <property type="entry name" value="PNPLA_dom"/>
</dbReference>
<dbReference type="RefSeq" id="WP_343752774.1">
    <property type="nucleotide sequence ID" value="NZ_BAAACW010000005.1"/>
</dbReference>
<organism evidence="6 7">
    <name type="scientific">Alkalibacterium iburiense</name>
    <dbReference type="NCBI Taxonomy" id="290589"/>
    <lineage>
        <taxon>Bacteria</taxon>
        <taxon>Bacillati</taxon>
        <taxon>Bacillota</taxon>
        <taxon>Bacilli</taxon>
        <taxon>Lactobacillales</taxon>
        <taxon>Carnobacteriaceae</taxon>
        <taxon>Alkalibacterium</taxon>
    </lineage>
</organism>
<dbReference type="InterPro" id="IPR050301">
    <property type="entry name" value="NTE"/>
</dbReference>
<dbReference type="CDD" id="cd07208">
    <property type="entry name" value="Pat_hypo_Ecoli_yjju_like"/>
    <property type="match status" value="1"/>
</dbReference>
<dbReference type="PANTHER" id="PTHR14226:SF25">
    <property type="entry name" value="PHOSPHOESTERASE"/>
    <property type="match status" value="1"/>
</dbReference>
<keyword evidence="7" id="KW-1185">Reference proteome</keyword>
<keyword evidence="1 4" id="KW-0378">Hydrolase</keyword>
<dbReference type="EMBL" id="BAAACW010000005">
    <property type="protein sequence ID" value="GAA0351146.1"/>
    <property type="molecule type" value="Genomic_DNA"/>
</dbReference>
<dbReference type="Gene3D" id="3.40.1090.10">
    <property type="entry name" value="Cytosolic phospholipase A2 catalytic domain"/>
    <property type="match status" value="2"/>
</dbReference>
<accession>A0ABP3GP45</accession>
<feature type="domain" description="PNPLA" evidence="5">
    <location>
        <begin position="6"/>
        <end position="172"/>
    </location>
</feature>
<sequence>MKDVGLVLEGGGMRGLYTAGVLDTLMNEEIKVGGMVTVSAGALFGINYASGQKGRALRYNKTYIKDKRYMGIRQLIKTGDIISKDFAYYTVPFSLDVFDEDAFKQSGIDFYATVTNMETGQAEYKHITEPFKEMEVLRASGSMPFVSKPIKLDGTYYLDGGVADSIPFEKAKELGFNKRLVILTRPLAYRKTKPNSFLIDRWYKNYPKFKETLKNRYLNYNNTVEKIIEEEKRGETFVIRPSQTIPIKRLERDPNKLQAMYDLGVKDTLERLEELKRYITNIVD</sequence>
<evidence type="ECO:0000313" key="7">
    <source>
        <dbReference type="Proteomes" id="UP001501166"/>
    </source>
</evidence>
<feature type="short sequence motif" description="DGA/G" evidence="4">
    <location>
        <begin position="159"/>
        <end position="161"/>
    </location>
</feature>
<evidence type="ECO:0000256" key="3">
    <source>
        <dbReference type="ARBA" id="ARBA00023098"/>
    </source>
</evidence>
<reference evidence="7" key="1">
    <citation type="journal article" date="2019" name="Int. J. Syst. Evol. Microbiol.">
        <title>The Global Catalogue of Microorganisms (GCM) 10K type strain sequencing project: providing services to taxonomists for standard genome sequencing and annotation.</title>
        <authorList>
            <consortium name="The Broad Institute Genomics Platform"/>
            <consortium name="The Broad Institute Genome Sequencing Center for Infectious Disease"/>
            <person name="Wu L."/>
            <person name="Ma J."/>
        </authorList>
    </citation>
    <scope>NUCLEOTIDE SEQUENCE [LARGE SCALE GENOMIC DNA]</scope>
    <source>
        <strain evidence="7">JCM 12662</strain>
    </source>
</reference>
<evidence type="ECO:0000256" key="2">
    <source>
        <dbReference type="ARBA" id="ARBA00022963"/>
    </source>
</evidence>
<keyword evidence="2 4" id="KW-0442">Lipid degradation</keyword>
<name>A0ABP3GP45_9LACT</name>
<proteinExistence type="predicted"/>
<keyword evidence="3 4" id="KW-0443">Lipid metabolism</keyword>
<dbReference type="Pfam" id="PF01734">
    <property type="entry name" value="Patatin"/>
    <property type="match status" value="1"/>
</dbReference>
<dbReference type="Pfam" id="PF19890">
    <property type="entry name" value="DUF6363"/>
    <property type="match status" value="1"/>
</dbReference>